<dbReference type="GO" id="GO:0003849">
    <property type="term" value="F:3-deoxy-7-phosphoheptulonate synthase activity"/>
    <property type="evidence" value="ECO:0007669"/>
    <property type="project" value="UniProtKB-EC"/>
</dbReference>
<keyword evidence="3" id="KW-0028">Amino-acid biosynthesis</keyword>
<dbReference type="Gene3D" id="3.20.20.70">
    <property type="entry name" value="Aldolase class I"/>
    <property type="match status" value="1"/>
</dbReference>
<sequence>MTTDVTGPPPTGHHLEWGDLPAKQQPTWGDADALERAVTTLRGFPPLVFAGECDQLTAKLAAVARGEAFLLQGGDCAETLDGVTGPNIRERIKTILQMAVVLTYGAGMPVVKVGRLAGQFAKPRSADTETRDGVTLPAYRGDMVNGFEFSAESRAHDPSRMVSVYHASSSTLNLVRAFTSGGYADLRSVHTWNKGFVAGPAQARYEKMASEIDRAVRFLEASGVADAEELRRVEFYSSHEALVLDYERAMVRRDSRTGLPYNTSGHFIWAGERTRDLDGAHIDFLSKVHNPIGVKLGPTATRDDVLGLLDRLDPERTPGRLTFITRMGADRIRDLLPPLLESVGEEAGKVAWVCDPMHGNTFSSPSGHKTRRFEDVIDEVAGFFEVHRAAETWAGGIHVELTGNDVTECVGGSGALDVQDLGLRYETLCDPRLNHQQSLEMAFQVAAMLEAGR</sequence>
<dbReference type="Pfam" id="PF01474">
    <property type="entry name" value="DAHP_synth_2"/>
    <property type="match status" value="1"/>
</dbReference>
<comment type="catalytic activity">
    <reaction evidence="3">
        <text>D-erythrose 4-phosphate + phosphoenolpyruvate + H2O = 7-phospho-2-dehydro-3-deoxy-D-arabino-heptonate + phosphate</text>
        <dbReference type="Rhea" id="RHEA:14717"/>
        <dbReference type="ChEBI" id="CHEBI:15377"/>
        <dbReference type="ChEBI" id="CHEBI:16897"/>
        <dbReference type="ChEBI" id="CHEBI:43474"/>
        <dbReference type="ChEBI" id="CHEBI:58394"/>
        <dbReference type="ChEBI" id="CHEBI:58702"/>
        <dbReference type="EC" id="2.5.1.54"/>
    </reaction>
</comment>
<proteinExistence type="inferred from homology"/>
<dbReference type="EMBL" id="CP099490">
    <property type="protein sequence ID" value="USQ77567.1"/>
    <property type="molecule type" value="Genomic_DNA"/>
</dbReference>
<keyword evidence="2 3" id="KW-0808">Transferase</keyword>
<dbReference type="InterPro" id="IPR013785">
    <property type="entry name" value="Aldolase_TIM"/>
</dbReference>
<feature type="region of interest" description="Disordered" evidence="4">
    <location>
        <begin position="1"/>
        <end position="20"/>
    </location>
</feature>
<evidence type="ECO:0000256" key="3">
    <source>
        <dbReference type="RuleBase" id="RU363071"/>
    </source>
</evidence>
<evidence type="ECO:0000313" key="5">
    <source>
        <dbReference type="EMBL" id="USQ77567.1"/>
    </source>
</evidence>
<comment type="similarity">
    <text evidence="1 3">Belongs to the class-II DAHP synthase family.</text>
</comment>
<accession>A0ABY4YLR9</accession>
<organism evidence="5 6">
    <name type="scientific">Ornithinimicrobium cryptoxanthini</name>
    <dbReference type="NCBI Taxonomy" id="2934161"/>
    <lineage>
        <taxon>Bacteria</taxon>
        <taxon>Bacillati</taxon>
        <taxon>Actinomycetota</taxon>
        <taxon>Actinomycetes</taxon>
        <taxon>Micrococcales</taxon>
        <taxon>Ornithinimicrobiaceae</taxon>
        <taxon>Ornithinimicrobium</taxon>
    </lineage>
</organism>
<dbReference type="RefSeq" id="WP_252622831.1">
    <property type="nucleotide sequence ID" value="NZ_CP099490.1"/>
</dbReference>
<name>A0ABY4YLR9_9MICO</name>
<keyword evidence="6" id="KW-1185">Reference proteome</keyword>
<dbReference type="NCBIfam" id="TIGR01358">
    <property type="entry name" value="DAHP_synth_II"/>
    <property type="match status" value="1"/>
</dbReference>
<evidence type="ECO:0000256" key="4">
    <source>
        <dbReference type="SAM" id="MobiDB-lite"/>
    </source>
</evidence>
<evidence type="ECO:0000256" key="1">
    <source>
        <dbReference type="ARBA" id="ARBA00008911"/>
    </source>
</evidence>
<keyword evidence="3" id="KW-0057">Aromatic amino acid biosynthesis</keyword>
<dbReference type="PANTHER" id="PTHR21337:SF0">
    <property type="entry name" value="PHOSPHO-2-DEHYDRO-3-DEOXYHEPTONATE ALDOLASE"/>
    <property type="match status" value="1"/>
</dbReference>
<dbReference type="PANTHER" id="PTHR21337">
    <property type="entry name" value="PHOSPHO-2-DEHYDRO-3-DEOXYHEPTONATE ALDOLASE 1, 2"/>
    <property type="match status" value="1"/>
</dbReference>
<dbReference type="SUPFAM" id="SSF51569">
    <property type="entry name" value="Aldolase"/>
    <property type="match status" value="1"/>
</dbReference>
<dbReference type="Proteomes" id="UP001056535">
    <property type="component" value="Chromosome"/>
</dbReference>
<protein>
    <recommendedName>
        <fullName evidence="3">Phospho-2-dehydro-3-deoxyheptonate aldolase</fullName>
        <ecNumber evidence="3">2.5.1.54</ecNumber>
    </recommendedName>
</protein>
<dbReference type="EC" id="2.5.1.54" evidence="3"/>
<gene>
    <name evidence="5" type="ORF">NF557_06585</name>
</gene>
<reference evidence="5" key="1">
    <citation type="submission" date="2022-06" db="EMBL/GenBank/DDBJ databases">
        <title>Ornithinimicrobium JY.X270.</title>
        <authorList>
            <person name="Huang Y."/>
        </authorList>
    </citation>
    <scope>NUCLEOTIDE SEQUENCE</scope>
    <source>
        <strain evidence="5">JY.X270</strain>
    </source>
</reference>
<comment type="pathway">
    <text evidence="3">Metabolic intermediate biosynthesis; chorismate biosynthesis; chorismate from D-erythrose 4-phosphate and phosphoenolpyruvate: step 1/7.</text>
</comment>
<dbReference type="InterPro" id="IPR002480">
    <property type="entry name" value="DAHP_synth_2"/>
</dbReference>
<evidence type="ECO:0000313" key="6">
    <source>
        <dbReference type="Proteomes" id="UP001056535"/>
    </source>
</evidence>
<evidence type="ECO:0000256" key="2">
    <source>
        <dbReference type="ARBA" id="ARBA00022679"/>
    </source>
</evidence>